<dbReference type="Gene3D" id="3.40.1190.20">
    <property type="match status" value="1"/>
</dbReference>
<comment type="caution">
    <text evidence="13">The sequence shown here is derived from an EMBL/GenBank/DDBJ whole genome shotgun (WGS) entry which is preliminary data.</text>
</comment>
<dbReference type="EMBL" id="CAJNOK010010321">
    <property type="protein sequence ID" value="CAF1112459.1"/>
    <property type="molecule type" value="Genomic_DNA"/>
</dbReference>
<evidence type="ECO:0000256" key="10">
    <source>
        <dbReference type="RuleBase" id="RU368116"/>
    </source>
</evidence>
<keyword evidence="10" id="KW-0539">Nucleus</keyword>
<dbReference type="PANTHER" id="PTHR45769">
    <property type="entry name" value="ADENOSINE KINASE"/>
    <property type="match status" value="1"/>
</dbReference>
<dbReference type="Pfam" id="PF00294">
    <property type="entry name" value="PfkB"/>
    <property type="match status" value="1"/>
</dbReference>
<comment type="similarity">
    <text evidence="2 10">Belongs to the carbohydrate kinase PfkB family.</text>
</comment>
<dbReference type="GO" id="GO:0006144">
    <property type="term" value="P:purine nucleobase metabolic process"/>
    <property type="evidence" value="ECO:0007669"/>
    <property type="project" value="TreeGrafter"/>
</dbReference>
<dbReference type="Proteomes" id="UP000677228">
    <property type="component" value="Unassembled WGS sequence"/>
</dbReference>
<dbReference type="EMBL" id="CAJOBA010013762">
    <property type="protein sequence ID" value="CAF3880843.1"/>
    <property type="molecule type" value="Genomic_DNA"/>
</dbReference>
<evidence type="ECO:0000256" key="9">
    <source>
        <dbReference type="PIRSR" id="PIRSR601805-1"/>
    </source>
</evidence>
<keyword evidence="5 10" id="KW-0660">Purine salvage</keyword>
<proteinExistence type="inferred from homology"/>
<organism evidence="13 14">
    <name type="scientific">Didymodactylos carnosus</name>
    <dbReference type="NCBI Taxonomy" id="1234261"/>
    <lineage>
        <taxon>Eukaryota</taxon>
        <taxon>Metazoa</taxon>
        <taxon>Spiralia</taxon>
        <taxon>Gnathifera</taxon>
        <taxon>Rotifera</taxon>
        <taxon>Eurotatoria</taxon>
        <taxon>Bdelloidea</taxon>
        <taxon>Philodinida</taxon>
        <taxon>Philodinidae</taxon>
        <taxon>Didymodactylos</taxon>
    </lineage>
</organism>
<comment type="subcellular location">
    <subcellularLocation>
        <location evidence="10">Nucleus</location>
    </subcellularLocation>
</comment>
<keyword evidence="6 10" id="KW-0547">Nucleotide-binding</keyword>
<evidence type="ECO:0000259" key="11">
    <source>
        <dbReference type="Pfam" id="PF00294"/>
    </source>
</evidence>
<gene>
    <name evidence="12" type="ORF">OVA965_LOCUS19816</name>
    <name evidence="13" type="ORF">TMI583_LOCUS19996</name>
</gene>
<evidence type="ECO:0000256" key="4">
    <source>
        <dbReference type="ARBA" id="ARBA00022679"/>
    </source>
</evidence>
<dbReference type="AlphaFoldDB" id="A0A8S2LBK3"/>
<reference evidence="13" key="1">
    <citation type="submission" date="2021-02" db="EMBL/GenBank/DDBJ databases">
        <authorList>
            <person name="Nowell W R."/>
        </authorList>
    </citation>
    <scope>NUCLEOTIDE SEQUENCE</scope>
</reference>
<protein>
    <recommendedName>
        <fullName evidence="3 10">Adenosine kinase</fullName>
        <shortName evidence="10">AK</shortName>
        <ecNumber evidence="3 10">2.7.1.20</ecNumber>
    </recommendedName>
    <alternativeName>
        <fullName evidence="10">Adenosine 5'-phosphotransferase</fullName>
    </alternativeName>
</protein>
<evidence type="ECO:0000256" key="2">
    <source>
        <dbReference type="ARBA" id="ARBA00010688"/>
    </source>
</evidence>
<name>A0A8S2LBK3_9BILA</name>
<dbReference type="InterPro" id="IPR029056">
    <property type="entry name" value="Ribokinase-like"/>
</dbReference>
<comment type="cofactor">
    <cofactor evidence="10">
        <name>Mg(2+)</name>
        <dbReference type="ChEBI" id="CHEBI:18420"/>
    </cofactor>
    <text evidence="10">Binds 3 Mg(2+) ions per subunit.</text>
</comment>
<dbReference type="PANTHER" id="PTHR45769:SF3">
    <property type="entry name" value="ADENOSINE KINASE"/>
    <property type="match status" value="1"/>
</dbReference>
<dbReference type="GO" id="GO:0044209">
    <property type="term" value="P:AMP salvage"/>
    <property type="evidence" value="ECO:0007669"/>
    <property type="project" value="UniProtKB-UniRule"/>
</dbReference>
<feature type="active site" description="Proton acceptor" evidence="9">
    <location>
        <position position="285"/>
    </location>
</feature>
<keyword evidence="8 10" id="KW-0067">ATP-binding</keyword>
<dbReference type="InterPro" id="IPR001805">
    <property type="entry name" value="Adenokinase"/>
</dbReference>
<dbReference type="PRINTS" id="PR00989">
    <property type="entry name" value="ADENOKINASE"/>
</dbReference>
<evidence type="ECO:0000256" key="7">
    <source>
        <dbReference type="ARBA" id="ARBA00022777"/>
    </source>
</evidence>
<dbReference type="CDD" id="cd01168">
    <property type="entry name" value="adenosine_kinase"/>
    <property type="match status" value="1"/>
</dbReference>
<evidence type="ECO:0000256" key="8">
    <source>
        <dbReference type="ARBA" id="ARBA00022840"/>
    </source>
</evidence>
<keyword evidence="10" id="KW-0460">Magnesium</keyword>
<comment type="catalytic activity">
    <reaction evidence="10">
        <text>adenosine + ATP = AMP + ADP + H(+)</text>
        <dbReference type="Rhea" id="RHEA:20824"/>
        <dbReference type="ChEBI" id="CHEBI:15378"/>
        <dbReference type="ChEBI" id="CHEBI:16335"/>
        <dbReference type="ChEBI" id="CHEBI:30616"/>
        <dbReference type="ChEBI" id="CHEBI:456215"/>
        <dbReference type="ChEBI" id="CHEBI:456216"/>
        <dbReference type="EC" id="2.7.1.20"/>
    </reaction>
</comment>
<evidence type="ECO:0000313" key="12">
    <source>
        <dbReference type="EMBL" id="CAF1112459.1"/>
    </source>
</evidence>
<keyword evidence="7 10" id="KW-0418">Kinase</keyword>
<evidence type="ECO:0000256" key="3">
    <source>
        <dbReference type="ARBA" id="ARBA00012119"/>
    </source>
</evidence>
<dbReference type="Proteomes" id="UP000682733">
    <property type="component" value="Unassembled WGS sequence"/>
</dbReference>
<comment type="function">
    <text evidence="10">ATP dependent phosphorylation of adenosine and other related nucleoside analogs to monophosphate derivatives.</text>
</comment>
<accession>A0A8S2LBK3</accession>
<keyword evidence="4 10" id="KW-0808">Transferase</keyword>
<dbReference type="GO" id="GO:0005634">
    <property type="term" value="C:nucleus"/>
    <property type="evidence" value="ECO:0007669"/>
    <property type="project" value="UniProtKB-SubCell"/>
</dbReference>
<feature type="domain" description="Carbohydrate kinase PfkB" evidence="11">
    <location>
        <begin position="38"/>
        <end position="324"/>
    </location>
</feature>
<dbReference type="InterPro" id="IPR011611">
    <property type="entry name" value="PfkB_dom"/>
</dbReference>
<dbReference type="Gene3D" id="3.30.1110.10">
    <property type="match status" value="1"/>
</dbReference>
<evidence type="ECO:0000256" key="6">
    <source>
        <dbReference type="ARBA" id="ARBA00022741"/>
    </source>
</evidence>
<comment type="pathway">
    <text evidence="1 10">Purine metabolism; AMP biosynthesis via salvage pathway; AMP from adenosine: step 1/1.</text>
</comment>
<dbReference type="GO" id="GO:0006166">
    <property type="term" value="P:purine ribonucleoside salvage"/>
    <property type="evidence" value="ECO:0007669"/>
    <property type="project" value="UniProtKB-KW"/>
</dbReference>
<dbReference type="EC" id="2.7.1.20" evidence="3 10"/>
<dbReference type="GO" id="GO:0004001">
    <property type="term" value="F:adenosine kinase activity"/>
    <property type="evidence" value="ECO:0007669"/>
    <property type="project" value="UniProtKB-UniRule"/>
</dbReference>
<evidence type="ECO:0000256" key="5">
    <source>
        <dbReference type="ARBA" id="ARBA00022726"/>
    </source>
</evidence>
<comment type="subunit">
    <text evidence="10">Monomer.</text>
</comment>
<dbReference type="GO" id="GO:0005829">
    <property type="term" value="C:cytosol"/>
    <property type="evidence" value="ECO:0007669"/>
    <property type="project" value="TreeGrafter"/>
</dbReference>
<dbReference type="SUPFAM" id="SSF53613">
    <property type="entry name" value="Ribokinase-like"/>
    <property type="match status" value="1"/>
</dbReference>
<evidence type="ECO:0000313" key="13">
    <source>
        <dbReference type="EMBL" id="CAF3880843.1"/>
    </source>
</evidence>
<sequence length="333" mass="37783">MHSNLYLTGVKRTKIFRYNLKPNNVVLSRDVPEYNQLFKEFNNGTHKLKYSAGGSTHNTLRTITWFLQQPNVTTYIGCIGNDNFGKILKEQATKENITIFYEETSTSNTGTCLVLITDNARSMVTNHGAANHFTIEYLNNSQSYHYIEKAKIFYVPGFFLVTFPEVFMYLCEHAHKTNKIMAINLSAEYICENFGHLLLNFIPYIDYLFGNEEEVRCFAQFHMKMTDKPLDIIVKSLQELLTKKEGGTVIITRGVNPILLATKDEIKQFNVKKPLKIVDTNGCGDAFVGGFLAYLSLEKAPDECVRAGAYCAYESLHQTGCTFPDKVSFDPSS</sequence>
<evidence type="ECO:0000313" key="14">
    <source>
        <dbReference type="Proteomes" id="UP000682733"/>
    </source>
</evidence>
<evidence type="ECO:0000256" key="1">
    <source>
        <dbReference type="ARBA" id="ARBA00004801"/>
    </source>
</evidence>
<dbReference type="GO" id="GO:0005524">
    <property type="term" value="F:ATP binding"/>
    <property type="evidence" value="ECO:0007669"/>
    <property type="project" value="UniProtKB-UniRule"/>
</dbReference>